<evidence type="ECO:0000256" key="12">
    <source>
        <dbReference type="ARBA" id="ARBA00023012"/>
    </source>
</evidence>
<dbReference type="PRINTS" id="PR00344">
    <property type="entry name" value="BCTRLSENSOR"/>
</dbReference>
<evidence type="ECO:0000256" key="9">
    <source>
        <dbReference type="ARBA" id="ARBA00022777"/>
    </source>
</evidence>
<protein>
    <recommendedName>
        <fullName evidence="3">histidine kinase</fullName>
        <ecNumber evidence="3">2.7.13.3</ecNumber>
    </recommendedName>
</protein>
<evidence type="ECO:0000256" key="2">
    <source>
        <dbReference type="ARBA" id="ARBA00004651"/>
    </source>
</evidence>
<feature type="transmembrane region" description="Helical" evidence="14">
    <location>
        <begin position="20"/>
        <end position="39"/>
    </location>
</feature>
<dbReference type="PANTHER" id="PTHR43065">
    <property type="entry name" value="SENSOR HISTIDINE KINASE"/>
    <property type="match status" value="1"/>
</dbReference>
<keyword evidence="13 14" id="KW-0472">Membrane</keyword>
<dbReference type="InterPro" id="IPR000014">
    <property type="entry name" value="PAS"/>
</dbReference>
<feature type="domain" description="PAS" evidence="16">
    <location>
        <begin position="215"/>
        <end position="255"/>
    </location>
</feature>
<sequence length="532" mass="55245">MFTRDDAGRAGRSVAAQTTALVVALVFGVIAAGLAAAYVQARRAVADEATARVLAVAQSVAAEPDVVAAVGDGDAGGVLQPLAEAVRVNTRTDFVVVMSPDGIRYSHPNPEQVGRRFVGHIEGAQAGGTVVEDYTGTLGPSRRAVVPVLSGGRVVGLVAVGIGKEAVNARLADELPPLLVAGAVAGLLAAVGTTLIARRVRRQTRGLRAAELQAMHDHHDAVLHSVTEGLVLVDPEGRVRLANDEARRLLGLPEDPAGREVAELGLAAPLVAAMTDADVREDDLHVTGSRVLVLNKARAHRDGEDLGSVVTVRDRTDLEELTGELGAARGLAEALRSQAHESGNRLHTMVSLIELGHPERAVEFATGELERAQQLTDVVVTGVEDPTVSALLLGKAAEAHERGVELVIDPGLRWPADVGTARDVVTVIGNLVDNAVDAVTGVDGVRRVSLRSRDLGDRVELVVADTGPGIPPELRSRVLERGFSTKSGGGQAGRGIGLALVHHTVERLGGTLAIDDPPGATVTVTLPLRGPA</sequence>
<dbReference type="SUPFAM" id="SSF55874">
    <property type="entry name" value="ATPase domain of HSP90 chaperone/DNA topoisomerase II/histidine kinase"/>
    <property type="match status" value="1"/>
</dbReference>
<dbReference type="SUPFAM" id="SSF55785">
    <property type="entry name" value="PYP-like sensor domain (PAS domain)"/>
    <property type="match status" value="1"/>
</dbReference>
<dbReference type="Pfam" id="PF17203">
    <property type="entry name" value="sCache_3_2"/>
    <property type="match status" value="1"/>
</dbReference>
<evidence type="ECO:0000259" key="16">
    <source>
        <dbReference type="PROSITE" id="PS50112"/>
    </source>
</evidence>
<dbReference type="EC" id="2.7.13.3" evidence="3"/>
<keyword evidence="10" id="KW-0067">ATP-binding</keyword>
<dbReference type="InterPro" id="IPR003594">
    <property type="entry name" value="HATPase_dom"/>
</dbReference>
<evidence type="ECO:0000256" key="3">
    <source>
        <dbReference type="ARBA" id="ARBA00012438"/>
    </source>
</evidence>
<evidence type="ECO:0000256" key="6">
    <source>
        <dbReference type="ARBA" id="ARBA00022679"/>
    </source>
</evidence>
<keyword evidence="4" id="KW-1003">Cell membrane</keyword>
<dbReference type="EMBL" id="JAFDVD010000003">
    <property type="protein sequence ID" value="MBM6399249.1"/>
    <property type="molecule type" value="Genomic_DNA"/>
</dbReference>
<evidence type="ECO:0000313" key="18">
    <source>
        <dbReference type="Proteomes" id="UP001430172"/>
    </source>
</evidence>
<keyword evidence="9 17" id="KW-0418">Kinase</keyword>
<dbReference type="SUPFAM" id="SSF103190">
    <property type="entry name" value="Sensory domain-like"/>
    <property type="match status" value="1"/>
</dbReference>
<dbReference type="SMART" id="SM00387">
    <property type="entry name" value="HATPase_c"/>
    <property type="match status" value="1"/>
</dbReference>
<evidence type="ECO:0000256" key="1">
    <source>
        <dbReference type="ARBA" id="ARBA00000085"/>
    </source>
</evidence>
<evidence type="ECO:0000259" key="15">
    <source>
        <dbReference type="PROSITE" id="PS50109"/>
    </source>
</evidence>
<dbReference type="Gene3D" id="3.30.450.20">
    <property type="entry name" value="PAS domain"/>
    <property type="match status" value="2"/>
</dbReference>
<evidence type="ECO:0000256" key="5">
    <source>
        <dbReference type="ARBA" id="ARBA00022553"/>
    </source>
</evidence>
<keyword evidence="6" id="KW-0808">Transferase</keyword>
<keyword evidence="18" id="KW-1185">Reference proteome</keyword>
<dbReference type="PROSITE" id="PS50109">
    <property type="entry name" value="HIS_KIN"/>
    <property type="match status" value="1"/>
</dbReference>
<evidence type="ECO:0000256" key="7">
    <source>
        <dbReference type="ARBA" id="ARBA00022692"/>
    </source>
</evidence>
<name>A0ABS2CJJ8_9MICO</name>
<organism evidence="17 18">
    <name type="scientific">Phycicoccus sonneratiae</name>
    <dbReference type="NCBI Taxonomy" id="2807628"/>
    <lineage>
        <taxon>Bacteria</taxon>
        <taxon>Bacillati</taxon>
        <taxon>Actinomycetota</taxon>
        <taxon>Actinomycetes</taxon>
        <taxon>Micrococcales</taxon>
        <taxon>Intrasporangiaceae</taxon>
        <taxon>Phycicoccus</taxon>
    </lineage>
</organism>
<dbReference type="Pfam" id="PF08448">
    <property type="entry name" value="PAS_4"/>
    <property type="match status" value="1"/>
</dbReference>
<dbReference type="InterPro" id="IPR004358">
    <property type="entry name" value="Sig_transdc_His_kin-like_C"/>
</dbReference>
<evidence type="ECO:0000256" key="11">
    <source>
        <dbReference type="ARBA" id="ARBA00022989"/>
    </source>
</evidence>
<evidence type="ECO:0000256" key="14">
    <source>
        <dbReference type="SAM" id="Phobius"/>
    </source>
</evidence>
<comment type="subcellular location">
    <subcellularLocation>
        <location evidence="2">Cell membrane</location>
        <topology evidence="2">Multi-pass membrane protein</topology>
    </subcellularLocation>
</comment>
<proteinExistence type="predicted"/>
<keyword evidence="8" id="KW-0547">Nucleotide-binding</keyword>
<dbReference type="InterPro" id="IPR005467">
    <property type="entry name" value="His_kinase_dom"/>
</dbReference>
<dbReference type="InterPro" id="IPR036890">
    <property type="entry name" value="HATPase_C_sf"/>
</dbReference>
<evidence type="ECO:0000256" key="13">
    <source>
        <dbReference type="ARBA" id="ARBA00023136"/>
    </source>
</evidence>
<dbReference type="PANTHER" id="PTHR43065:SF46">
    <property type="entry name" value="C4-DICARBOXYLATE TRANSPORT SENSOR PROTEIN DCTB"/>
    <property type="match status" value="1"/>
</dbReference>
<comment type="caution">
    <text evidence="17">The sequence shown here is derived from an EMBL/GenBank/DDBJ whole genome shotgun (WGS) entry which is preliminary data.</text>
</comment>
<dbReference type="GO" id="GO:0016301">
    <property type="term" value="F:kinase activity"/>
    <property type="evidence" value="ECO:0007669"/>
    <property type="project" value="UniProtKB-KW"/>
</dbReference>
<dbReference type="Pfam" id="PF02518">
    <property type="entry name" value="HATPase_c"/>
    <property type="match status" value="1"/>
</dbReference>
<evidence type="ECO:0000256" key="8">
    <source>
        <dbReference type="ARBA" id="ARBA00022741"/>
    </source>
</evidence>
<dbReference type="InterPro" id="IPR033463">
    <property type="entry name" value="sCache_3"/>
</dbReference>
<dbReference type="InterPro" id="IPR035965">
    <property type="entry name" value="PAS-like_dom_sf"/>
</dbReference>
<dbReference type="InterPro" id="IPR029151">
    <property type="entry name" value="Sensor-like_sf"/>
</dbReference>
<dbReference type="InterPro" id="IPR013656">
    <property type="entry name" value="PAS_4"/>
</dbReference>
<accession>A0ABS2CJJ8</accession>
<feature type="transmembrane region" description="Helical" evidence="14">
    <location>
        <begin position="175"/>
        <end position="197"/>
    </location>
</feature>
<evidence type="ECO:0000256" key="10">
    <source>
        <dbReference type="ARBA" id="ARBA00022840"/>
    </source>
</evidence>
<keyword evidence="7 14" id="KW-0812">Transmembrane</keyword>
<dbReference type="Proteomes" id="UP001430172">
    <property type="component" value="Unassembled WGS sequence"/>
</dbReference>
<keyword evidence="12" id="KW-0902">Two-component regulatory system</keyword>
<dbReference type="PROSITE" id="PS50112">
    <property type="entry name" value="PAS"/>
    <property type="match status" value="1"/>
</dbReference>
<feature type="domain" description="Histidine kinase" evidence="15">
    <location>
        <begin position="337"/>
        <end position="530"/>
    </location>
</feature>
<evidence type="ECO:0000256" key="4">
    <source>
        <dbReference type="ARBA" id="ARBA00022475"/>
    </source>
</evidence>
<dbReference type="CDD" id="cd00130">
    <property type="entry name" value="PAS"/>
    <property type="match status" value="1"/>
</dbReference>
<keyword evidence="11 14" id="KW-1133">Transmembrane helix</keyword>
<dbReference type="Gene3D" id="3.30.565.10">
    <property type="entry name" value="Histidine kinase-like ATPase, C-terminal domain"/>
    <property type="match status" value="1"/>
</dbReference>
<keyword evidence="5" id="KW-0597">Phosphoprotein</keyword>
<evidence type="ECO:0000313" key="17">
    <source>
        <dbReference type="EMBL" id="MBM6399249.1"/>
    </source>
</evidence>
<gene>
    <name evidence="17" type="ORF">JQN70_02490</name>
</gene>
<reference evidence="17" key="1">
    <citation type="submission" date="2021-02" db="EMBL/GenBank/DDBJ databases">
        <title>Phycicoccus sp. MQZ13P-5T, whole genome shotgun sequence.</title>
        <authorList>
            <person name="Tuo L."/>
        </authorList>
    </citation>
    <scope>NUCLEOTIDE SEQUENCE</scope>
    <source>
        <strain evidence="17">MQZ13P-5</strain>
    </source>
</reference>
<comment type="catalytic activity">
    <reaction evidence="1">
        <text>ATP + protein L-histidine = ADP + protein N-phospho-L-histidine.</text>
        <dbReference type="EC" id="2.7.13.3"/>
    </reaction>
</comment>